<dbReference type="PRINTS" id="PR00032">
    <property type="entry name" value="HTHARAC"/>
</dbReference>
<dbReference type="PROSITE" id="PS00041">
    <property type="entry name" value="HTH_ARAC_FAMILY_1"/>
    <property type="match status" value="1"/>
</dbReference>
<accession>A0A6N7L585</accession>
<sequence>MNGDRSDAGGAFRLDSTIPGGVPRAFDVFLGDWRTHVGDGFPMPGFTSATMADFRVSARAARVGDVAITDMMGASALRTAGALPEAEDQVRLYAVYRGAWTLGDSPRHSSHTVVAGPAKAVALGRFDDVEPRLAPALTQAAKDIADSLLADPGLSAAMLAGRLNVSVRTLHRAFATTQESVTAYIRRRRLEEARLALSSQPGRPAISEIAAHWQFADSSHFSRAFKRQYGQAPTDYVRSGARLCGHTGRHGTGAGRSAEPGGPRPAV</sequence>
<gene>
    <name evidence="6" type="ORF">F7Q99_34240</name>
</gene>
<evidence type="ECO:0000256" key="4">
    <source>
        <dbReference type="SAM" id="MobiDB-lite"/>
    </source>
</evidence>
<feature type="region of interest" description="Disordered" evidence="4">
    <location>
        <begin position="247"/>
        <end position="267"/>
    </location>
</feature>
<dbReference type="InterPro" id="IPR009057">
    <property type="entry name" value="Homeodomain-like_sf"/>
</dbReference>
<reference evidence="6 7" key="1">
    <citation type="submission" date="2019-09" db="EMBL/GenBank/DDBJ databases">
        <title>Genome Sequences of Streptomyces kaniharaensis ATCC 21070.</title>
        <authorList>
            <person name="Zhu W."/>
            <person name="De Crecy-Lagard V."/>
            <person name="Richards N.G."/>
        </authorList>
    </citation>
    <scope>NUCLEOTIDE SEQUENCE [LARGE SCALE GENOMIC DNA]</scope>
    <source>
        <strain evidence="6 7">SF-557</strain>
    </source>
</reference>
<feature type="domain" description="HTH araC/xylS-type" evidence="5">
    <location>
        <begin position="139"/>
        <end position="239"/>
    </location>
</feature>
<dbReference type="InterPro" id="IPR020449">
    <property type="entry name" value="Tscrpt_reg_AraC-type_HTH"/>
</dbReference>
<comment type="caution">
    <text evidence="6">The sequence shown here is derived from an EMBL/GenBank/DDBJ whole genome shotgun (WGS) entry which is preliminary data.</text>
</comment>
<evidence type="ECO:0000313" key="6">
    <source>
        <dbReference type="EMBL" id="MQS17113.1"/>
    </source>
</evidence>
<dbReference type="GO" id="GO:0003700">
    <property type="term" value="F:DNA-binding transcription factor activity"/>
    <property type="evidence" value="ECO:0007669"/>
    <property type="project" value="InterPro"/>
</dbReference>
<dbReference type="InterPro" id="IPR053142">
    <property type="entry name" value="PchR_regulatory_protein"/>
</dbReference>
<keyword evidence="3" id="KW-0804">Transcription</keyword>
<dbReference type="RefSeq" id="WP_153469100.1">
    <property type="nucleotide sequence ID" value="NZ_WBOF01000003.1"/>
</dbReference>
<keyword evidence="1" id="KW-0805">Transcription regulation</keyword>
<keyword evidence="7" id="KW-1185">Reference proteome</keyword>
<dbReference type="InterPro" id="IPR018060">
    <property type="entry name" value="HTH_AraC"/>
</dbReference>
<name>A0A6N7L585_9ACTN</name>
<evidence type="ECO:0000256" key="1">
    <source>
        <dbReference type="ARBA" id="ARBA00023015"/>
    </source>
</evidence>
<organism evidence="6 7">
    <name type="scientific">Streptomyces kaniharaensis</name>
    <dbReference type="NCBI Taxonomy" id="212423"/>
    <lineage>
        <taxon>Bacteria</taxon>
        <taxon>Bacillati</taxon>
        <taxon>Actinomycetota</taxon>
        <taxon>Actinomycetes</taxon>
        <taxon>Kitasatosporales</taxon>
        <taxon>Streptomycetaceae</taxon>
        <taxon>Streptomyces</taxon>
    </lineage>
</organism>
<keyword evidence="2" id="KW-0238">DNA-binding</keyword>
<dbReference type="PANTHER" id="PTHR47893">
    <property type="entry name" value="REGULATORY PROTEIN PCHR"/>
    <property type="match status" value="1"/>
</dbReference>
<dbReference type="SMART" id="SM00342">
    <property type="entry name" value="HTH_ARAC"/>
    <property type="match status" value="1"/>
</dbReference>
<dbReference type="EMBL" id="WBOF01000003">
    <property type="protein sequence ID" value="MQS17113.1"/>
    <property type="molecule type" value="Genomic_DNA"/>
</dbReference>
<proteinExistence type="predicted"/>
<evidence type="ECO:0000256" key="2">
    <source>
        <dbReference type="ARBA" id="ARBA00023125"/>
    </source>
</evidence>
<dbReference type="InterPro" id="IPR018062">
    <property type="entry name" value="HTH_AraC-typ_CS"/>
</dbReference>
<dbReference type="Gene3D" id="1.10.10.60">
    <property type="entry name" value="Homeodomain-like"/>
    <property type="match status" value="1"/>
</dbReference>
<dbReference type="AlphaFoldDB" id="A0A6N7L585"/>
<evidence type="ECO:0000256" key="3">
    <source>
        <dbReference type="ARBA" id="ARBA00023163"/>
    </source>
</evidence>
<dbReference type="OrthoDB" id="9799345at2"/>
<dbReference type="PROSITE" id="PS01124">
    <property type="entry name" value="HTH_ARAC_FAMILY_2"/>
    <property type="match status" value="1"/>
</dbReference>
<dbReference type="SUPFAM" id="SSF46689">
    <property type="entry name" value="Homeodomain-like"/>
    <property type="match status" value="1"/>
</dbReference>
<evidence type="ECO:0000259" key="5">
    <source>
        <dbReference type="PROSITE" id="PS01124"/>
    </source>
</evidence>
<dbReference type="PANTHER" id="PTHR47893:SF1">
    <property type="entry name" value="REGULATORY PROTEIN PCHR"/>
    <property type="match status" value="1"/>
</dbReference>
<evidence type="ECO:0000313" key="7">
    <source>
        <dbReference type="Proteomes" id="UP000450000"/>
    </source>
</evidence>
<dbReference type="Proteomes" id="UP000450000">
    <property type="component" value="Unassembled WGS sequence"/>
</dbReference>
<dbReference type="Pfam" id="PF12833">
    <property type="entry name" value="HTH_18"/>
    <property type="match status" value="1"/>
</dbReference>
<dbReference type="GO" id="GO:0043565">
    <property type="term" value="F:sequence-specific DNA binding"/>
    <property type="evidence" value="ECO:0007669"/>
    <property type="project" value="InterPro"/>
</dbReference>
<protein>
    <submittedName>
        <fullName evidence="6">Helix-turn-helix domain-containing protein</fullName>
    </submittedName>
</protein>